<gene>
    <name evidence="1" type="primary">RAD5</name>
    <name evidence="1" type="ORF">H4S07_005017</name>
</gene>
<keyword evidence="1" id="KW-0347">Helicase</keyword>
<evidence type="ECO:0000313" key="2">
    <source>
        <dbReference type="Proteomes" id="UP001140096"/>
    </source>
</evidence>
<comment type="caution">
    <text evidence="1">The sequence shown here is derived from an EMBL/GenBank/DDBJ whole genome shotgun (WGS) entry which is preliminary data.</text>
</comment>
<keyword evidence="1" id="KW-0378">Hydrolase</keyword>
<protein>
    <submittedName>
        <fullName evidence="1">DNA helicase rad5</fullName>
    </submittedName>
</protein>
<dbReference type="Proteomes" id="UP001140096">
    <property type="component" value="Unassembled WGS sequence"/>
</dbReference>
<feature type="non-terminal residue" evidence="1">
    <location>
        <position position="1"/>
    </location>
</feature>
<proteinExistence type="predicted"/>
<reference evidence="1" key="1">
    <citation type="submission" date="2022-07" db="EMBL/GenBank/DDBJ databases">
        <title>Phylogenomic reconstructions and comparative analyses of Kickxellomycotina fungi.</title>
        <authorList>
            <person name="Reynolds N.K."/>
            <person name="Stajich J.E."/>
            <person name="Barry K."/>
            <person name="Grigoriev I.V."/>
            <person name="Crous P."/>
            <person name="Smith M.E."/>
        </authorList>
    </citation>
    <scope>NUCLEOTIDE SEQUENCE</scope>
    <source>
        <strain evidence="1">CBS 102833</strain>
    </source>
</reference>
<name>A0ACC1L477_9FUNG</name>
<dbReference type="EMBL" id="JANBUP010002270">
    <property type="protein sequence ID" value="KAJ2801104.1"/>
    <property type="molecule type" value="Genomic_DNA"/>
</dbReference>
<keyword evidence="1" id="KW-0547">Nucleotide-binding</keyword>
<evidence type="ECO:0000313" key="1">
    <source>
        <dbReference type="EMBL" id="KAJ2801104.1"/>
    </source>
</evidence>
<accession>A0ACC1L477</accession>
<organism evidence="1 2">
    <name type="scientific">Coemansia furcata</name>
    <dbReference type="NCBI Taxonomy" id="417177"/>
    <lineage>
        <taxon>Eukaryota</taxon>
        <taxon>Fungi</taxon>
        <taxon>Fungi incertae sedis</taxon>
        <taxon>Zoopagomycota</taxon>
        <taxon>Kickxellomycotina</taxon>
        <taxon>Kickxellomycetes</taxon>
        <taxon>Kickxellales</taxon>
        <taxon>Kickxellaceae</taxon>
        <taxon>Coemansia</taxon>
    </lineage>
</organism>
<keyword evidence="2" id="KW-1185">Reference proteome</keyword>
<sequence>RLMQSICLRRMKQQIDRKTNRTMIELPPKFEVVRWLELAEGERRLYQMAEDIARNKYQNMSRSGTVLKNYMSILQIILRLRQLCTHPRLWSEDKWKEAHVLAADAAIADAHTSQLPANGDATSSTSVPSVPATEPKPQPEAKAEANIGAKIEAKAEAKPVAKAEAKPAAKAEAKVEAKPETKPEAMLELKPNTKPEVAPKRETKPTRTHIAADLCAAAMASSDLLDESDPLDWWKLEASAHGVHVKCGYCGECAIPPAMLPNLLRLGANVFPGPGITKCNHIACRKCQTILFGAAPASIKERDALLAGPAVNTLSECVLCGEMLGLGDVTHLSVKDILQSLAAASGDALATSSSDIPVDPLSPGAAATADINKDYEELNRQCKSFDSSTKANALINDIDKIRARQWVTDSDFKVDQSHPAVQARQTELVLRPGLREKCVVFSQWTSMLDLIQPLLRQRNIRFTRLDGKMQRVQRDRNLALFKTDPEIEVLLLSLRAGGVGLNLAYATHVFLMDAFWNPSVESQAIDRIHRLGQKNPVTVTRYFIKDSIEERILKLQTRKAKVADISLMDSTRFRDPNADTDAALGNETDDDGSLAITTGTHSRQQRLDDLNMLFG</sequence>
<keyword evidence="1" id="KW-0067">ATP-binding</keyword>